<proteinExistence type="predicted"/>
<organism evidence="1 2">
    <name type="scientific">Gossypium arboreum</name>
    <name type="common">Tree cotton</name>
    <name type="synonym">Gossypium nanking</name>
    <dbReference type="NCBI Taxonomy" id="29729"/>
    <lineage>
        <taxon>Eukaryota</taxon>
        <taxon>Viridiplantae</taxon>
        <taxon>Streptophyta</taxon>
        <taxon>Embryophyta</taxon>
        <taxon>Tracheophyta</taxon>
        <taxon>Spermatophyta</taxon>
        <taxon>Magnoliopsida</taxon>
        <taxon>eudicotyledons</taxon>
        <taxon>Gunneridae</taxon>
        <taxon>Pentapetalae</taxon>
        <taxon>rosids</taxon>
        <taxon>malvids</taxon>
        <taxon>Malvales</taxon>
        <taxon>Malvaceae</taxon>
        <taxon>Malvoideae</taxon>
        <taxon>Gossypium</taxon>
    </lineage>
</organism>
<dbReference type="EMBL" id="JRRC01331556">
    <property type="protein sequence ID" value="KHG03171.1"/>
    <property type="molecule type" value="Genomic_DNA"/>
</dbReference>
<protein>
    <submittedName>
        <fullName evidence="1">Ribosome biogenesis erb1</fullName>
    </submittedName>
</protein>
<comment type="caution">
    <text evidence="1">The sequence shown here is derived from an EMBL/GenBank/DDBJ whole genome shotgun (WGS) entry which is preliminary data.</text>
</comment>
<keyword evidence="2" id="KW-1185">Reference proteome</keyword>
<accession>A0A0B0MW47</accession>
<sequence>MNLLIKHTERIETGREIEGTLFPNHETPNPIIQQSKLTHVGSIQHRSFVATSPTFEGASFTQNRLVESLLPSTVIACTTELHLRSSNLKQQNSKFLEKAFTSQVIWPKS</sequence>
<dbReference type="Proteomes" id="UP000032142">
    <property type="component" value="Unassembled WGS sequence"/>
</dbReference>
<evidence type="ECO:0000313" key="2">
    <source>
        <dbReference type="Proteomes" id="UP000032142"/>
    </source>
</evidence>
<dbReference type="AlphaFoldDB" id="A0A0B0MW47"/>
<reference evidence="2" key="1">
    <citation type="submission" date="2014-09" db="EMBL/GenBank/DDBJ databases">
        <authorList>
            <person name="Mudge J."/>
            <person name="Ramaraj T."/>
            <person name="Lindquist I.E."/>
            <person name="Bharti A.K."/>
            <person name="Sundararajan A."/>
            <person name="Cameron C.T."/>
            <person name="Woodward J.E."/>
            <person name="May G.D."/>
            <person name="Brubaker C."/>
            <person name="Broadhvest J."/>
            <person name="Wilkins T.A."/>
        </authorList>
    </citation>
    <scope>NUCLEOTIDE SEQUENCE</scope>
    <source>
        <strain evidence="2">cv. AKA8401</strain>
    </source>
</reference>
<gene>
    <name evidence="1" type="ORF">F383_27163</name>
</gene>
<name>A0A0B0MW47_GOSAR</name>
<evidence type="ECO:0000313" key="1">
    <source>
        <dbReference type="EMBL" id="KHG03171.1"/>
    </source>
</evidence>